<sequence length="60" mass="7300">MIYTVKLLKTIKKYNQECLTDEQRDAIYEKFKLANISDRRNMREHVRSVRANKKKKTIKL</sequence>
<organism evidence="1 2">
    <name type="scientific">Caldicellulosiruptor diazotrophicus</name>
    <dbReference type="NCBI Taxonomy" id="2806205"/>
    <lineage>
        <taxon>Bacteria</taxon>
        <taxon>Bacillati</taxon>
        <taxon>Bacillota</taxon>
        <taxon>Bacillota incertae sedis</taxon>
        <taxon>Caldicellulosiruptorales</taxon>
        <taxon>Caldicellulosiruptoraceae</taxon>
        <taxon>Caldicellulosiruptor</taxon>
    </lineage>
</organism>
<proteinExistence type="predicted"/>
<evidence type="ECO:0000313" key="1">
    <source>
        <dbReference type="EMBL" id="BCS80963.1"/>
    </source>
</evidence>
<name>A0ABM7NLJ4_9FIRM</name>
<evidence type="ECO:0000313" key="2">
    <source>
        <dbReference type="Proteomes" id="UP000663623"/>
    </source>
</evidence>
<gene>
    <name evidence="1" type="ORF">CaldiYA01_09230</name>
</gene>
<dbReference type="Proteomes" id="UP000663623">
    <property type="component" value="Chromosome"/>
</dbReference>
<protein>
    <submittedName>
        <fullName evidence="1">Uncharacterized protein</fullName>
    </submittedName>
</protein>
<keyword evidence="2" id="KW-1185">Reference proteome</keyword>
<reference evidence="1 2" key="1">
    <citation type="submission" date="2021-02" db="EMBL/GenBank/DDBJ databases">
        <title>Nitrogen-fixing ability and nitrogen fixation related genes of thermophilic fermentative bacteria in the genus Caldicellulosiruptor.</title>
        <authorList>
            <person name="Chen Y."/>
            <person name="Nishihara A."/>
            <person name="Haruta S."/>
        </authorList>
    </citation>
    <scope>NUCLEOTIDE SEQUENCE [LARGE SCALE GENOMIC DNA]</scope>
    <source>
        <strain evidence="1 2">YA01</strain>
    </source>
</reference>
<accession>A0ABM7NLJ4</accession>
<dbReference type="EMBL" id="AP024480">
    <property type="protein sequence ID" value="BCS80963.1"/>
    <property type="molecule type" value="Genomic_DNA"/>
</dbReference>